<dbReference type="GO" id="GO:0003700">
    <property type="term" value="F:DNA-binding transcription factor activity"/>
    <property type="evidence" value="ECO:0007669"/>
    <property type="project" value="InterPro"/>
</dbReference>
<dbReference type="Gene3D" id="1.10.1660.10">
    <property type="match status" value="1"/>
</dbReference>
<dbReference type="InterPro" id="IPR047057">
    <property type="entry name" value="MerR_fam"/>
</dbReference>
<evidence type="ECO:0000313" key="4">
    <source>
        <dbReference type="Proteomes" id="UP000323946"/>
    </source>
</evidence>
<accession>A0A5M7BYW3</accession>
<dbReference type="CDD" id="cd01282">
    <property type="entry name" value="HTH_MerR-like_sg3"/>
    <property type="match status" value="1"/>
</dbReference>
<dbReference type="InterPro" id="IPR000551">
    <property type="entry name" value="MerR-type_HTH_dom"/>
</dbReference>
<evidence type="ECO:0000256" key="1">
    <source>
        <dbReference type="ARBA" id="ARBA00023125"/>
    </source>
</evidence>
<dbReference type="PROSITE" id="PS00552">
    <property type="entry name" value="HTH_MERR_1"/>
    <property type="match status" value="1"/>
</dbReference>
<dbReference type="EMBL" id="VWPH01000006">
    <property type="protein sequence ID" value="KAA5833288.1"/>
    <property type="molecule type" value="Genomic_DNA"/>
</dbReference>
<dbReference type="SMART" id="SM00422">
    <property type="entry name" value="HTH_MERR"/>
    <property type="match status" value="1"/>
</dbReference>
<dbReference type="SUPFAM" id="SSF46955">
    <property type="entry name" value="Putative DNA-binding domain"/>
    <property type="match status" value="1"/>
</dbReference>
<keyword evidence="1" id="KW-0238">DNA-binding</keyword>
<dbReference type="InterPro" id="IPR009061">
    <property type="entry name" value="DNA-bd_dom_put_sf"/>
</dbReference>
<dbReference type="PANTHER" id="PTHR30204">
    <property type="entry name" value="REDOX-CYCLING DRUG-SENSING TRANSCRIPTIONAL ACTIVATOR SOXR"/>
    <property type="match status" value="1"/>
</dbReference>
<proteinExistence type="predicted"/>
<protein>
    <submittedName>
        <fullName evidence="3">MerR family transcriptional regulator</fullName>
    </submittedName>
</protein>
<keyword evidence="4" id="KW-1185">Reference proteome</keyword>
<evidence type="ECO:0000259" key="2">
    <source>
        <dbReference type="PROSITE" id="PS50937"/>
    </source>
</evidence>
<dbReference type="PANTHER" id="PTHR30204:SF97">
    <property type="entry name" value="MERR FAMILY REGULATORY PROTEIN"/>
    <property type="match status" value="1"/>
</dbReference>
<sequence length="119" mass="12893">MRIGELSRRTGVSVRALRYYEQQGLLSAARTPGGHREYAESDVDKVALVQRLISAGVPSAKMAQIFPCVFGEQSKPTTEVVADLCAERERINGMIDDLLASRAILDDMITDARIAAGVG</sequence>
<feature type="domain" description="HTH merR-type" evidence="2">
    <location>
        <begin position="1"/>
        <end position="68"/>
    </location>
</feature>
<comment type="caution">
    <text evidence="3">The sequence shown here is derived from an EMBL/GenBank/DDBJ whole genome shotgun (WGS) entry which is preliminary data.</text>
</comment>
<dbReference type="Proteomes" id="UP000323946">
    <property type="component" value="Unassembled WGS sequence"/>
</dbReference>
<reference evidence="3 4" key="1">
    <citation type="submission" date="2019-09" db="EMBL/GenBank/DDBJ databases">
        <title>Draft genome sequence of the thermophilic Saccharopolyspora hirsuta VKM Ac-666T.</title>
        <authorList>
            <person name="Lobastova T.G."/>
            <person name="Fokina V."/>
            <person name="Bragin E.Y."/>
            <person name="Shtratnikova V.Y."/>
            <person name="Starodumova I.P."/>
            <person name="Tarlachkov S.V."/>
            <person name="Donova M.V."/>
        </authorList>
    </citation>
    <scope>NUCLEOTIDE SEQUENCE [LARGE SCALE GENOMIC DNA]</scope>
    <source>
        <strain evidence="3 4">VKM Ac-666</strain>
    </source>
</reference>
<dbReference type="PROSITE" id="PS50937">
    <property type="entry name" value="HTH_MERR_2"/>
    <property type="match status" value="1"/>
</dbReference>
<dbReference type="GO" id="GO:0003677">
    <property type="term" value="F:DNA binding"/>
    <property type="evidence" value="ECO:0007669"/>
    <property type="project" value="UniProtKB-KW"/>
</dbReference>
<dbReference type="PRINTS" id="PR00040">
    <property type="entry name" value="HTHMERR"/>
</dbReference>
<gene>
    <name evidence="3" type="ORF">F1721_13325</name>
</gene>
<organism evidence="3 4">
    <name type="scientific">Saccharopolyspora hirsuta</name>
    <dbReference type="NCBI Taxonomy" id="1837"/>
    <lineage>
        <taxon>Bacteria</taxon>
        <taxon>Bacillati</taxon>
        <taxon>Actinomycetota</taxon>
        <taxon>Actinomycetes</taxon>
        <taxon>Pseudonocardiales</taxon>
        <taxon>Pseudonocardiaceae</taxon>
        <taxon>Saccharopolyspora</taxon>
    </lineage>
</organism>
<dbReference type="Pfam" id="PF13411">
    <property type="entry name" value="MerR_1"/>
    <property type="match status" value="1"/>
</dbReference>
<dbReference type="AlphaFoldDB" id="A0A5M7BYW3"/>
<dbReference type="SMR" id="A0A5M7BYW3"/>
<evidence type="ECO:0000313" key="3">
    <source>
        <dbReference type="EMBL" id="KAA5833288.1"/>
    </source>
</evidence>
<dbReference type="OrthoDB" id="4567915at2"/>
<dbReference type="RefSeq" id="WP_150066991.1">
    <property type="nucleotide sequence ID" value="NZ_JBEPDJ010000010.1"/>
</dbReference>
<name>A0A5M7BYW3_SACHI</name>